<feature type="compositionally biased region" description="Low complexity" evidence="1">
    <location>
        <begin position="122"/>
        <end position="135"/>
    </location>
</feature>
<protein>
    <submittedName>
        <fullName evidence="3">Uncharacterized protein</fullName>
    </submittedName>
</protein>
<sequence length="283" mass="31094">MQLPSASNHLHSESMSTVPAHYSSYFSSTPHSRPIQINAPSTAARFAPYNTERVMGLDFDEPATNELSTNIDSIYLMDFMDDENPSASSIPIAPMHQTDSIENALRRAALSTVTEDNKENGTKTATSPPSASSPKMEGTSSTSLQARELSNIQIFGEPGSQNFKRRNSFDDDNLINEETESEAGFSGEDDCMSNCGCVHSCIGSPIDFAPSKAILDCYNNTQQPFTRLGFRSVGDIIGYAKVVKAERLEALAELRNAVEKFNDMRQRKNNNQNLSVTKFNPTN</sequence>
<keyword evidence="2" id="KW-1185">Reference proteome</keyword>
<dbReference type="AlphaFoldDB" id="A0A914Z4W0"/>
<name>A0A914Z4W0_9BILA</name>
<evidence type="ECO:0000313" key="3">
    <source>
        <dbReference type="WBParaSite" id="PSU_v2.g7015.t1"/>
    </source>
</evidence>
<proteinExistence type="predicted"/>
<organism evidence="2 3">
    <name type="scientific">Panagrolaimus superbus</name>
    <dbReference type="NCBI Taxonomy" id="310955"/>
    <lineage>
        <taxon>Eukaryota</taxon>
        <taxon>Metazoa</taxon>
        <taxon>Ecdysozoa</taxon>
        <taxon>Nematoda</taxon>
        <taxon>Chromadorea</taxon>
        <taxon>Rhabditida</taxon>
        <taxon>Tylenchina</taxon>
        <taxon>Panagrolaimomorpha</taxon>
        <taxon>Panagrolaimoidea</taxon>
        <taxon>Panagrolaimidae</taxon>
        <taxon>Panagrolaimus</taxon>
    </lineage>
</organism>
<accession>A0A914Z4W0</accession>
<dbReference type="WBParaSite" id="PSU_v2.g7015.t1">
    <property type="protein sequence ID" value="PSU_v2.g7015.t1"/>
    <property type="gene ID" value="PSU_v2.g7015"/>
</dbReference>
<dbReference type="Proteomes" id="UP000887577">
    <property type="component" value="Unplaced"/>
</dbReference>
<evidence type="ECO:0000256" key="1">
    <source>
        <dbReference type="SAM" id="MobiDB-lite"/>
    </source>
</evidence>
<reference evidence="3" key="1">
    <citation type="submission" date="2022-11" db="UniProtKB">
        <authorList>
            <consortium name="WormBaseParasite"/>
        </authorList>
    </citation>
    <scope>IDENTIFICATION</scope>
</reference>
<evidence type="ECO:0000313" key="2">
    <source>
        <dbReference type="Proteomes" id="UP000887577"/>
    </source>
</evidence>
<feature type="region of interest" description="Disordered" evidence="1">
    <location>
        <begin position="112"/>
        <end position="142"/>
    </location>
</feature>